<feature type="transmembrane region" description="Helical" evidence="14">
    <location>
        <begin position="193"/>
        <end position="211"/>
    </location>
</feature>
<evidence type="ECO:0000256" key="2">
    <source>
        <dbReference type="ARBA" id="ARBA00006434"/>
    </source>
</evidence>
<feature type="transmembrane region" description="Helical" evidence="14">
    <location>
        <begin position="231"/>
        <end position="254"/>
    </location>
</feature>
<feature type="transmembrane region" description="Helical" evidence="14">
    <location>
        <begin position="311"/>
        <end position="337"/>
    </location>
</feature>
<evidence type="ECO:0000256" key="7">
    <source>
        <dbReference type="ARBA" id="ARBA00022989"/>
    </source>
</evidence>
<keyword evidence="4" id="KW-1003">Cell membrane</keyword>
<feature type="transmembrane region" description="Helical" evidence="14">
    <location>
        <begin position="6"/>
        <end position="27"/>
    </location>
</feature>
<dbReference type="RefSeq" id="WP_048174385.1">
    <property type="nucleotide sequence ID" value="NZ_CP009506.1"/>
</dbReference>
<evidence type="ECO:0000313" key="15">
    <source>
        <dbReference type="EMBL" id="AKB30690.1"/>
    </source>
</evidence>
<evidence type="ECO:0000256" key="3">
    <source>
        <dbReference type="ARBA" id="ARBA00022448"/>
    </source>
</evidence>
<dbReference type="GeneID" id="24862928"/>
<dbReference type="InterPro" id="IPR018212">
    <property type="entry name" value="Na/solute_symporter_CS"/>
</dbReference>
<dbReference type="CDD" id="cd11475">
    <property type="entry name" value="SLC5sbd_PutP"/>
    <property type="match status" value="1"/>
</dbReference>
<evidence type="ECO:0000256" key="12">
    <source>
        <dbReference type="ARBA" id="ARBA00033708"/>
    </source>
</evidence>
<keyword evidence="6" id="KW-0769">Symport</keyword>
<evidence type="ECO:0000256" key="9">
    <source>
        <dbReference type="ARBA" id="ARBA00023065"/>
    </source>
</evidence>
<feature type="transmembrane region" description="Helical" evidence="14">
    <location>
        <begin position="69"/>
        <end position="91"/>
    </location>
</feature>
<keyword evidence="11" id="KW-0739">Sodium transport</keyword>
<evidence type="ECO:0000256" key="10">
    <source>
        <dbReference type="ARBA" id="ARBA00023136"/>
    </source>
</evidence>
<feature type="transmembrane region" description="Helical" evidence="14">
    <location>
        <begin position="401"/>
        <end position="421"/>
    </location>
</feature>
<keyword evidence="10 14" id="KW-0472">Membrane</keyword>
<dbReference type="InterPro" id="IPR001734">
    <property type="entry name" value="Na/solute_symporter"/>
</dbReference>
<dbReference type="EMBL" id="CP009506">
    <property type="protein sequence ID" value="AKB30690.1"/>
    <property type="molecule type" value="Genomic_DNA"/>
</dbReference>
<keyword evidence="16" id="KW-1185">Reference proteome</keyword>
<evidence type="ECO:0000256" key="13">
    <source>
        <dbReference type="RuleBase" id="RU362091"/>
    </source>
</evidence>
<keyword evidence="5 14" id="KW-0812">Transmembrane</keyword>
<dbReference type="InterPro" id="IPR050277">
    <property type="entry name" value="Sodium:Solute_Symporter"/>
</dbReference>
<proteinExistence type="inferred from homology"/>
<dbReference type="PANTHER" id="PTHR48086">
    <property type="entry name" value="SODIUM/PROLINE SYMPORTER-RELATED"/>
    <property type="match status" value="1"/>
</dbReference>
<dbReference type="OrthoDB" id="9779at2157"/>
<dbReference type="GO" id="GO:0031402">
    <property type="term" value="F:sodium ion binding"/>
    <property type="evidence" value="ECO:0007669"/>
    <property type="project" value="InterPro"/>
</dbReference>
<dbReference type="InterPro" id="IPR038377">
    <property type="entry name" value="Na/Glc_symporter_sf"/>
</dbReference>
<dbReference type="PATRIC" id="fig|1434120.4.peg.5136"/>
<dbReference type="HOGENOM" id="CLU_018808_15_2_2"/>
<evidence type="ECO:0000256" key="14">
    <source>
        <dbReference type="SAM" id="Phobius"/>
    </source>
</evidence>
<feature type="transmembrane region" description="Helical" evidence="14">
    <location>
        <begin position="164"/>
        <end position="186"/>
    </location>
</feature>
<feature type="transmembrane region" description="Helical" evidence="14">
    <location>
        <begin position="370"/>
        <end position="389"/>
    </location>
</feature>
<dbReference type="NCBIfam" id="TIGR02121">
    <property type="entry name" value="Na_Pro_sym"/>
    <property type="match status" value="1"/>
</dbReference>
<evidence type="ECO:0000256" key="6">
    <source>
        <dbReference type="ARBA" id="ARBA00022847"/>
    </source>
</evidence>
<keyword evidence="7 14" id="KW-1133">Transmembrane helix</keyword>
<comment type="similarity">
    <text evidence="2 13">Belongs to the sodium:solute symporter (SSF) (TC 2.A.21) family.</text>
</comment>
<feature type="transmembrane region" description="Helical" evidence="14">
    <location>
        <begin position="126"/>
        <end position="144"/>
    </location>
</feature>
<name>A0A0E3PBJ0_9EURY</name>
<keyword evidence="3" id="KW-0813">Transport</keyword>
<evidence type="ECO:0000313" key="16">
    <source>
        <dbReference type="Proteomes" id="UP000033111"/>
    </source>
</evidence>
<accession>A0A0E3PBJ0</accession>
<comment type="subcellular location">
    <subcellularLocation>
        <location evidence="1">Cell membrane</location>
        <topology evidence="1">Multi-pass membrane protein</topology>
    </subcellularLocation>
</comment>
<keyword evidence="8" id="KW-0915">Sodium</keyword>
<dbReference type="AlphaFoldDB" id="A0A0E3PBJ0"/>
<dbReference type="NCBIfam" id="TIGR00813">
    <property type="entry name" value="sss"/>
    <property type="match status" value="1"/>
</dbReference>
<evidence type="ECO:0000256" key="11">
    <source>
        <dbReference type="ARBA" id="ARBA00023201"/>
    </source>
</evidence>
<evidence type="ECO:0000256" key="1">
    <source>
        <dbReference type="ARBA" id="ARBA00004651"/>
    </source>
</evidence>
<dbReference type="Gene3D" id="1.20.1730.10">
    <property type="entry name" value="Sodium/glucose cotransporter"/>
    <property type="match status" value="1"/>
</dbReference>
<dbReference type="InterPro" id="IPR011851">
    <property type="entry name" value="Na/Pro_symporter"/>
</dbReference>
<comment type="catalytic activity">
    <reaction evidence="12">
        <text>L-proline(in) + Na(+)(in) = L-proline(out) + Na(+)(out)</text>
        <dbReference type="Rhea" id="RHEA:28967"/>
        <dbReference type="ChEBI" id="CHEBI:29101"/>
        <dbReference type="ChEBI" id="CHEBI:60039"/>
    </reaction>
</comment>
<feature type="transmembrane region" description="Helical" evidence="14">
    <location>
        <begin position="428"/>
        <end position="444"/>
    </location>
</feature>
<dbReference type="PANTHER" id="PTHR48086:SF3">
    <property type="entry name" value="SODIUM_PROLINE SYMPORTER"/>
    <property type="match status" value="1"/>
</dbReference>
<dbReference type="Pfam" id="PF00474">
    <property type="entry name" value="SSF"/>
    <property type="match status" value="1"/>
</dbReference>
<reference evidence="15 16" key="1">
    <citation type="submission" date="2014-07" db="EMBL/GenBank/DDBJ databases">
        <title>Methanogenic archaea and the global carbon cycle.</title>
        <authorList>
            <person name="Henriksen J.R."/>
            <person name="Luke J."/>
            <person name="Reinhart S."/>
            <person name="Benedict M.N."/>
            <person name="Youngblut N.D."/>
            <person name="Metcalf M.E."/>
            <person name="Whitaker R.J."/>
            <person name="Metcalf W.W."/>
        </authorList>
    </citation>
    <scope>NUCLEOTIDE SEQUENCE [LARGE SCALE GENOMIC DNA]</scope>
    <source>
        <strain evidence="15 16">T4/M</strain>
    </source>
</reference>
<evidence type="ECO:0000256" key="8">
    <source>
        <dbReference type="ARBA" id="ARBA00023053"/>
    </source>
</evidence>
<dbReference type="Proteomes" id="UP000033111">
    <property type="component" value="Chromosome"/>
</dbReference>
<evidence type="ECO:0000256" key="5">
    <source>
        <dbReference type="ARBA" id="ARBA00022692"/>
    </source>
</evidence>
<keyword evidence="9" id="KW-0406">Ion transport</keyword>
<dbReference type="KEGG" id="msw:MSSIT_3971"/>
<dbReference type="PROSITE" id="PS50283">
    <property type="entry name" value="NA_SOLUT_SYMP_3"/>
    <property type="match status" value="1"/>
</dbReference>
<protein>
    <submittedName>
        <fullName evidence="15">Acetate permease ActP (Cation/acetate symporter)</fullName>
    </submittedName>
</protein>
<gene>
    <name evidence="15" type="ORF">MSSIT_3971</name>
</gene>
<sequence length="514" mass="56525">MVSDNFSIILIFAAYLLFMIAIGVLYYQKTENLSDYILGGRKLNSWVTALSSQASDMSGWLLLGLPGYAYLSGMESIWLAIGLAAGTYLNWKFVAKKLRQYTEVAGDSITIPVYFENRFRDKSHSLRIISSILILIFFLLYTSSGLVAGGKLFNTVFEIPYQQALLIGVLVIISYTFLGGFMAVCWTDFFQGMLMIFAIVFVPLAALKGMGGYDSTMSLIESIDPQLLNPWTALAGGAIPLISNLAWGLGYFGMPHVLVRFMAIESPEKIKQARVIAMVWVIISLFFAVIIGIVGRAYLYPEFLGDGGSETIFMVMVNTTFTPIIAGIFLAAILAAIMSTADSQLLVAASAFTEDIYRITLKKNAGEKELVWMGRFAVILISAIAYLIARDPNNSVMGLVSYAWAGFGAAFGPVILFSLFWRKTTRNGALGGMIVGGLVVIIWKQLSGGIFDMYEIVPGFILSCITLYTISILDKEGPAEEILKEFDRVNHIALHGMSARKEDTIPLKTDLRKS</sequence>
<dbReference type="GO" id="GO:0015824">
    <property type="term" value="P:proline transport"/>
    <property type="evidence" value="ECO:0007669"/>
    <property type="project" value="InterPro"/>
</dbReference>
<dbReference type="GO" id="GO:0005886">
    <property type="term" value="C:plasma membrane"/>
    <property type="evidence" value="ECO:0007669"/>
    <property type="project" value="UniProtKB-SubCell"/>
</dbReference>
<dbReference type="PROSITE" id="PS00457">
    <property type="entry name" value="NA_SOLUT_SYMP_2"/>
    <property type="match status" value="1"/>
</dbReference>
<evidence type="ECO:0000256" key="4">
    <source>
        <dbReference type="ARBA" id="ARBA00022475"/>
    </source>
</evidence>
<feature type="transmembrane region" description="Helical" evidence="14">
    <location>
        <begin position="275"/>
        <end position="299"/>
    </location>
</feature>
<feature type="transmembrane region" description="Helical" evidence="14">
    <location>
        <begin position="456"/>
        <end position="473"/>
    </location>
</feature>
<organism evidence="15 16">
    <name type="scientific">Methanosarcina siciliae T4/M</name>
    <dbReference type="NCBI Taxonomy" id="1434120"/>
    <lineage>
        <taxon>Archaea</taxon>
        <taxon>Methanobacteriati</taxon>
        <taxon>Methanobacteriota</taxon>
        <taxon>Stenosarchaea group</taxon>
        <taxon>Methanomicrobia</taxon>
        <taxon>Methanosarcinales</taxon>
        <taxon>Methanosarcinaceae</taxon>
        <taxon>Methanosarcina</taxon>
    </lineage>
</organism>
<dbReference type="GO" id="GO:0005298">
    <property type="term" value="F:proline:sodium symporter activity"/>
    <property type="evidence" value="ECO:0007669"/>
    <property type="project" value="InterPro"/>
</dbReference>